<comment type="caution">
    <text evidence="2">The sequence shown here is derived from an EMBL/GenBank/DDBJ whole genome shotgun (WGS) entry which is preliminary data.</text>
</comment>
<evidence type="ECO:0000313" key="2">
    <source>
        <dbReference type="EMBL" id="TCK18062.1"/>
    </source>
</evidence>
<protein>
    <submittedName>
        <fullName evidence="2">Phosphate-selective porin O/P</fullName>
    </submittedName>
</protein>
<dbReference type="OrthoDB" id="9807854at2"/>
<dbReference type="InterPro" id="IPR010870">
    <property type="entry name" value="Porin_O/P"/>
</dbReference>
<dbReference type="AlphaFoldDB" id="A0A4R1HLH1"/>
<feature type="chain" id="PRO_5020528693" evidence="1">
    <location>
        <begin position="25"/>
        <end position="385"/>
    </location>
</feature>
<feature type="signal peptide" evidence="1">
    <location>
        <begin position="1"/>
        <end position="24"/>
    </location>
</feature>
<keyword evidence="3" id="KW-1185">Reference proteome</keyword>
<proteinExistence type="predicted"/>
<evidence type="ECO:0000256" key="1">
    <source>
        <dbReference type="SAM" id="SignalP"/>
    </source>
</evidence>
<dbReference type="Proteomes" id="UP000295707">
    <property type="component" value="Unassembled WGS sequence"/>
</dbReference>
<reference evidence="2 3" key="1">
    <citation type="submission" date="2019-03" db="EMBL/GenBank/DDBJ databases">
        <title>Genomic Encyclopedia of Type Strains, Phase IV (KMG-IV): sequencing the most valuable type-strain genomes for metagenomic binning, comparative biology and taxonomic classification.</title>
        <authorList>
            <person name="Goeker M."/>
        </authorList>
    </citation>
    <scope>NUCLEOTIDE SEQUENCE [LARGE SCALE GENOMIC DNA]</scope>
    <source>
        <strain evidence="2 3">DSM 19610</strain>
    </source>
</reference>
<accession>A0A4R1HLH1</accession>
<dbReference type="Pfam" id="PF07396">
    <property type="entry name" value="Porin_O_P"/>
    <property type="match status" value="1"/>
</dbReference>
<dbReference type="Gene3D" id="2.40.160.10">
    <property type="entry name" value="Porin"/>
    <property type="match status" value="1"/>
</dbReference>
<gene>
    <name evidence="2" type="ORF">DFR30_1321</name>
</gene>
<sequence length="385" mass="42727">MRMNAVHQGILSVLGICIAIPAHAAGITVYKEGEKYLKMGGRIQMQYHQSDPDNGDDTDELFLRRFRPYIEGSIHKDWKGKFQFDFGKAEGSNEVAVKDAYMEYMGFDAAKILLGNVKTAFSREFLTSSKKQQLVERTFVGDHNYGAPDRSLGLHLKGSNKENLTWGATFAQANIDPDAKKLDFDTPVNRNDDFNEGWVTAARVDFHPFGILKMSQGDFRGDTRATIGVAAFRWSNDDDNNTYTLGGVSTSASKADVDEVTGFEISGALRAAGASVDAEYNKISADTVDGNFTGGIYENGSTDLENWAIEGGYMIVPAKFELVAGYQSQDADNYGTEWIRTSFGANWYLHKHDIKMQATYRQNSDVNGVKGDDEDEVFVQAQYVF</sequence>
<dbReference type="SUPFAM" id="SSF56935">
    <property type="entry name" value="Porins"/>
    <property type="match status" value="1"/>
</dbReference>
<organism evidence="2 3">
    <name type="scientific">Thiogranum longum</name>
    <dbReference type="NCBI Taxonomy" id="1537524"/>
    <lineage>
        <taxon>Bacteria</taxon>
        <taxon>Pseudomonadati</taxon>
        <taxon>Pseudomonadota</taxon>
        <taxon>Gammaproteobacteria</taxon>
        <taxon>Chromatiales</taxon>
        <taxon>Ectothiorhodospiraceae</taxon>
        <taxon>Thiogranum</taxon>
    </lineage>
</organism>
<dbReference type="InterPro" id="IPR023614">
    <property type="entry name" value="Porin_dom_sf"/>
</dbReference>
<evidence type="ECO:0000313" key="3">
    <source>
        <dbReference type="Proteomes" id="UP000295707"/>
    </source>
</evidence>
<keyword evidence="1" id="KW-0732">Signal</keyword>
<dbReference type="EMBL" id="SMFX01000001">
    <property type="protein sequence ID" value="TCK18062.1"/>
    <property type="molecule type" value="Genomic_DNA"/>
</dbReference>
<name>A0A4R1HLH1_9GAMM</name>